<dbReference type="OrthoDB" id="303at35325"/>
<name>Q94ML5_9VIRU</name>
<dbReference type="RefSeq" id="NP_690829.1">
    <property type="nucleotide sequence ID" value="NC_004174.1"/>
</dbReference>
<accession>Q94ML5</accession>
<dbReference type="GO" id="GO:0004820">
    <property type="term" value="F:glycine-tRNA ligase activity"/>
    <property type="evidence" value="ECO:0007669"/>
    <property type="project" value="InterPro"/>
</dbReference>
<dbReference type="Gene3D" id="1.10.530.10">
    <property type="match status" value="1"/>
</dbReference>
<dbReference type="GO" id="GO:0005524">
    <property type="term" value="F:ATP binding"/>
    <property type="evidence" value="ECO:0007669"/>
    <property type="project" value="InterPro"/>
</dbReference>
<dbReference type="EMBL" id="AY034425">
    <property type="protein sequence ID" value="AAK60443.1"/>
    <property type="molecule type" value="Genomic_RNA"/>
</dbReference>
<dbReference type="KEGG" id="vg:984333"/>
<evidence type="ECO:0000313" key="1">
    <source>
        <dbReference type="EMBL" id="AAK60443.1"/>
    </source>
</evidence>
<dbReference type="SUPFAM" id="SSF53955">
    <property type="entry name" value="Lysozyme-like"/>
    <property type="match status" value="1"/>
</dbReference>
<reference evidence="1 2" key="1">
    <citation type="journal article" date="2002" name="Virology">
        <title>Characterization of phi 12, a bacteriophage related to phi 6: nucleotide sequence of the small and middle double-stranded RNA.</title>
        <authorList>
            <person name="Gottlieb P."/>
            <person name="Wei H."/>
            <person name="Potgieter C."/>
            <person name="Toporovsky I."/>
        </authorList>
    </citation>
    <scope>NUCLEOTIDE SEQUENCE [LARGE SCALE GENOMIC DNA]</scope>
</reference>
<protein>
    <submittedName>
        <fullName evidence="1">Muramidase</fullName>
    </submittedName>
</protein>
<reference evidence="2" key="2">
    <citation type="journal article" date="2002" name="Virology">
        <title>Characterization of phi12, a bacteriophage related to phi6: nucleotide sequence of the large double-stranded RNA.</title>
        <authorList>
            <person name="Gottlieb P."/>
            <person name="Potgieter C."/>
            <person name="Wei H."/>
            <person name="Toporovsky I."/>
        </authorList>
    </citation>
    <scope>NUCLEOTIDE SEQUENCE [LARGE SCALE GENOMIC DNA]</scope>
</reference>
<evidence type="ECO:0000313" key="2">
    <source>
        <dbReference type="Proteomes" id="UP000001051"/>
    </source>
</evidence>
<dbReference type="GeneID" id="984333"/>
<sequence length="247" mass="26622">MDEGKLRIAALQGVLQAAGAYKMRVDGVVGRGTRAAIKANPNVARKGAEVIGGDILQQLIDESTVDERKIIDTITQAAREFDMDPTSFVVKAKTESGFDPRISTPSGTYKGLFQMGKVAWDAADRAIVALGHESIGAFESNWSDPVQNSRAAMGYAIALAAEVKRLGYNAPLSEAERYLVHQQGAYGLIRLKRAAAGRPLDPEDSAGMLRNMRTNPPQDGLGVTTDPAEFLSRWDDVISKRYADAVA</sequence>
<organism evidence="1 2">
    <name type="scientific">Pseudomonas phage phi12</name>
    <dbReference type="NCBI Taxonomy" id="161736"/>
    <lineage>
        <taxon>Viruses</taxon>
        <taxon>Riboviria</taxon>
        <taxon>Orthornavirae</taxon>
        <taxon>Duplornaviricota</taxon>
        <taxon>Vidaverviricetes</taxon>
        <taxon>Mindivirales</taxon>
        <taxon>Cystoviridae</taxon>
        <taxon>Betacystovirus</taxon>
        <taxon>Betacystovirus phi12</taxon>
        <taxon>Cystovirus phi12</taxon>
    </lineage>
</organism>
<keyword evidence="2" id="KW-1185">Reference proteome</keyword>
<dbReference type="InterPro" id="IPR023346">
    <property type="entry name" value="Lysozyme-like_dom_sf"/>
</dbReference>
<dbReference type="Proteomes" id="UP000001051">
    <property type="component" value="Genome"/>
</dbReference>
<proteinExistence type="predicted"/>
<dbReference type="InterPro" id="IPR006194">
    <property type="entry name" value="Gly-tRNA-synth_heterodimer"/>
</dbReference>
<dbReference type="PROSITE" id="PS50861">
    <property type="entry name" value="AA_TRNA_LIGASE_II_GLYAB"/>
    <property type="match status" value="1"/>
</dbReference>